<accession>A0ABV7F6S9</accession>
<evidence type="ECO:0000256" key="1">
    <source>
        <dbReference type="SAM" id="MobiDB-lite"/>
    </source>
</evidence>
<organism evidence="2 3">
    <name type="scientific">Undibacterium arcticum</name>
    <dbReference type="NCBI Taxonomy" id="1762892"/>
    <lineage>
        <taxon>Bacteria</taxon>
        <taxon>Pseudomonadati</taxon>
        <taxon>Pseudomonadota</taxon>
        <taxon>Betaproteobacteria</taxon>
        <taxon>Burkholderiales</taxon>
        <taxon>Oxalobacteraceae</taxon>
        <taxon>Undibacterium</taxon>
    </lineage>
</organism>
<dbReference type="PROSITE" id="PS51257">
    <property type="entry name" value="PROKAR_LIPOPROTEIN"/>
    <property type="match status" value="1"/>
</dbReference>
<sequence>MKTLLTVTACTLLLAACSKPAPTESVESLMANPERLKDVRAQCKADHAKVGDALCTMAAEATRRRFMGSGTPYTPAPVPAATPRSAPKD</sequence>
<proteinExistence type="predicted"/>
<evidence type="ECO:0000313" key="2">
    <source>
        <dbReference type="EMBL" id="MFC3110719.1"/>
    </source>
</evidence>
<gene>
    <name evidence="2" type="ORF">ACFOFO_22650</name>
</gene>
<dbReference type="Proteomes" id="UP001595530">
    <property type="component" value="Unassembled WGS sequence"/>
</dbReference>
<protein>
    <submittedName>
        <fullName evidence="2">EexN family lipoprotein</fullName>
    </submittedName>
</protein>
<dbReference type="InterPro" id="IPR047937">
    <property type="entry name" value="Eex_IncN-like"/>
</dbReference>
<dbReference type="NCBIfam" id="NF033894">
    <property type="entry name" value="Eex_IncN"/>
    <property type="match status" value="1"/>
</dbReference>
<dbReference type="EMBL" id="JBHRTP010000086">
    <property type="protein sequence ID" value="MFC3110719.1"/>
    <property type="molecule type" value="Genomic_DNA"/>
</dbReference>
<dbReference type="RefSeq" id="WP_390324392.1">
    <property type="nucleotide sequence ID" value="NZ_JBHRTP010000086.1"/>
</dbReference>
<keyword evidence="2" id="KW-0449">Lipoprotein</keyword>
<feature type="region of interest" description="Disordered" evidence="1">
    <location>
        <begin position="66"/>
        <end position="89"/>
    </location>
</feature>
<keyword evidence="3" id="KW-1185">Reference proteome</keyword>
<evidence type="ECO:0000313" key="3">
    <source>
        <dbReference type="Proteomes" id="UP001595530"/>
    </source>
</evidence>
<name>A0ABV7F6S9_9BURK</name>
<comment type="caution">
    <text evidence="2">The sequence shown here is derived from an EMBL/GenBank/DDBJ whole genome shotgun (WGS) entry which is preliminary data.</text>
</comment>
<reference evidence="3" key="1">
    <citation type="journal article" date="2019" name="Int. J. Syst. Evol. Microbiol.">
        <title>The Global Catalogue of Microorganisms (GCM) 10K type strain sequencing project: providing services to taxonomists for standard genome sequencing and annotation.</title>
        <authorList>
            <consortium name="The Broad Institute Genomics Platform"/>
            <consortium name="The Broad Institute Genome Sequencing Center for Infectious Disease"/>
            <person name="Wu L."/>
            <person name="Ma J."/>
        </authorList>
    </citation>
    <scope>NUCLEOTIDE SEQUENCE [LARGE SCALE GENOMIC DNA]</scope>
    <source>
        <strain evidence="3">KCTC 42986</strain>
    </source>
</reference>